<reference evidence="2 3" key="1">
    <citation type="submission" date="2018-06" db="EMBL/GenBank/DDBJ databases">
        <title>Genomic Encyclopedia of Type Strains, Phase IV (KMG-IV): sequencing the most valuable type-strain genomes for metagenomic binning, comparative biology and taxonomic classification.</title>
        <authorList>
            <person name="Goeker M."/>
        </authorList>
    </citation>
    <scope>NUCLEOTIDE SEQUENCE [LARGE SCALE GENOMIC DNA]</scope>
    <source>
        <strain evidence="2 3">DSM 25520</strain>
    </source>
</reference>
<evidence type="ECO:0000256" key="1">
    <source>
        <dbReference type="ARBA" id="ARBA00023115"/>
    </source>
</evidence>
<dbReference type="RefSeq" id="WP_113931376.1">
    <property type="nucleotide sequence ID" value="NZ_JACCEU010000001.1"/>
</dbReference>
<organism evidence="2 3">
    <name type="scientific">Eoetvoesiella caeni</name>
    <dbReference type="NCBI Taxonomy" id="645616"/>
    <lineage>
        <taxon>Bacteria</taxon>
        <taxon>Pseudomonadati</taxon>
        <taxon>Pseudomonadota</taxon>
        <taxon>Betaproteobacteria</taxon>
        <taxon>Burkholderiales</taxon>
        <taxon>Alcaligenaceae</taxon>
        <taxon>Eoetvoesiella</taxon>
    </lineage>
</organism>
<evidence type="ECO:0000313" key="3">
    <source>
        <dbReference type="Proteomes" id="UP000253628"/>
    </source>
</evidence>
<dbReference type="AlphaFoldDB" id="A0A366HJP1"/>
<dbReference type="PANTHER" id="PTHR43317">
    <property type="entry name" value="THERMOSPERMINE SYNTHASE ACAULIS5"/>
    <property type="match status" value="1"/>
</dbReference>
<keyword evidence="3" id="KW-1185">Reference proteome</keyword>
<comment type="caution">
    <text evidence="2">The sequence shown here is derived from an EMBL/GenBank/DDBJ whole genome shotgun (WGS) entry which is preliminary data.</text>
</comment>
<proteinExistence type="predicted"/>
<dbReference type="SUPFAM" id="SSF53335">
    <property type="entry name" value="S-adenosyl-L-methionine-dependent methyltransferases"/>
    <property type="match status" value="1"/>
</dbReference>
<dbReference type="EMBL" id="QNRQ01000001">
    <property type="protein sequence ID" value="RBP43064.1"/>
    <property type="molecule type" value="Genomic_DNA"/>
</dbReference>
<dbReference type="OrthoDB" id="117774at2"/>
<dbReference type="Gene3D" id="3.40.50.150">
    <property type="entry name" value="Vaccinia Virus protein VP39"/>
    <property type="match status" value="1"/>
</dbReference>
<name>A0A366HJP1_9BURK</name>
<keyword evidence="1" id="KW-0620">Polyamine biosynthesis</keyword>
<dbReference type="InterPro" id="IPR029063">
    <property type="entry name" value="SAM-dependent_MTases_sf"/>
</dbReference>
<protein>
    <submittedName>
        <fullName evidence="2">Spermidine synthase</fullName>
    </submittedName>
</protein>
<dbReference type="GO" id="GO:0006596">
    <property type="term" value="P:polyamine biosynthetic process"/>
    <property type="evidence" value="ECO:0007669"/>
    <property type="project" value="UniProtKB-KW"/>
</dbReference>
<sequence>MSAQQPSEDDIPTMSELAGVRYLHLGTEWVQGAMRVRRPDQLVLAYAQQMMAWLLFLEPEKDSHVGILGLGAGSLLRYTLAHTPAQVDTAEWNPGVTAICRAYFRLPESPRSHIEHIDAQLWIEQPGNIGRYMALMVDLYDASAQGPVRESLEFYTGCYQSLGDAGVMTVNLFGDHASFPRNMANIRAAFGGRVLELPEVDAGNRVVLAFKGPVLQVSTAVFLERAAHVESCYKLPARRWARHLLSLRPEGLSI</sequence>
<dbReference type="Proteomes" id="UP000253628">
    <property type="component" value="Unassembled WGS sequence"/>
</dbReference>
<evidence type="ECO:0000313" key="2">
    <source>
        <dbReference type="EMBL" id="RBP43064.1"/>
    </source>
</evidence>
<accession>A0A366HJP1</accession>
<dbReference type="PANTHER" id="PTHR43317:SF1">
    <property type="entry name" value="THERMOSPERMINE SYNTHASE ACAULIS5"/>
    <property type="match status" value="1"/>
</dbReference>
<gene>
    <name evidence="2" type="ORF">DFR37_101189</name>
</gene>